<dbReference type="InterPro" id="IPR038519">
    <property type="entry name" value="MCP_C_sf"/>
</dbReference>
<dbReference type="Gene3D" id="2.70.9.20">
    <property type="entry name" value="Major capsid protein Vp54"/>
    <property type="match status" value="1"/>
</dbReference>
<name>A0A6C0BQM6_9ZZZZ</name>
<feature type="domain" description="Major capsid protein N-terminal" evidence="2">
    <location>
        <begin position="161"/>
        <end position="303"/>
    </location>
</feature>
<dbReference type="AlphaFoldDB" id="A0A6C0BQM6"/>
<evidence type="ECO:0008006" key="4">
    <source>
        <dbReference type="Google" id="ProtNLM"/>
    </source>
</evidence>
<dbReference type="Gene3D" id="2.70.9.10">
    <property type="entry name" value="Adenovirus Type 2 Hexon, domain 4"/>
    <property type="match status" value="1"/>
</dbReference>
<dbReference type="InterPro" id="IPR007542">
    <property type="entry name" value="MCP_C"/>
</dbReference>
<sequence>MSGFPNVQACTLTGASSGGTLSQLIAQGAADVHLTADPTVTYWRLQISKCTNFAMEAILQTFTGQPTWGSEVSVTLNRTGDLIHWMYVLVDIPAITAQALPSGSQSFTGCRFPCANPCNPCGDPPAQGECVPGCSTEVLELEVEDSFDNIDDCTGLQRPYAHWVNEIGFAAVARASFSIGGQIIDTVYSYYMHMWEELSGQPGKRLEEMIGKRFTLASLVEDSSYSRRLYVPLPFYFTRYSGNALPLVSLQFHSVQVHVCFAALERLIQVSDCDVNVIRCSDGQPVNNNDINALLDTTYIYLDMQERDRFAVGSFQQLITQVQQFSTTSKGSRLQAQLNFNHPTLELIWAVQRKCQAAANNTFNFSGYQNRDPIVRVCLRLNNLQRTDREGPYYRLSQPWQHHTNIPRGFIYSYSFALHPEDCQPSGSLNFSRIDNIDFGLHLQDELSSEEVALYVFARSWNILRFKQGLGGLLYSN</sequence>
<evidence type="ECO:0000259" key="2">
    <source>
        <dbReference type="Pfam" id="PF16903"/>
    </source>
</evidence>
<feature type="domain" description="Major capsid protein C-terminal" evidence="1">
    <location>
        <begin position="306"/>
        <end position="472"/>
    </location>
</feature>
<reference evidence="3" key="1">
    <citation type="journal article" date="2020" name="Nature">
        <title>Giant virus diversity and host interactions through global metagenomics.</title>
        <authorList>
            <person name="Schulz F."/>
            <person name="Roux S."/>
            <person name="Paez-Espino D."/>
            <person name="Jungbluth S."/>
            <person name="Walsh D.A."/>
            <person name="Denef V.J."/>
            <person name="McMahon K.D."/>
            <person name="Konstantinidis K.T."/>
            <person name="Eloe-Fadrosh E.A."/>
            <person name="Kyrpides N.C."/>
            <person name="Woyke T."/>
        </authorList>
    </citation>
    <scope>NUCLEOTIDE SEQUENCE</scope>
    <source>
        <strain evidence="3">GVMAG-M-3300018080-19</strain>
    </source>
</reference>
<dbReference type="InterPro" id="IPR016112">
    <property type="entry name" value="VP_dsDNA_II"/>
</dbReference>
<dbReference type="SUPFAM" id="SSF49749">
    <property type="entry name" value="Group II dsDNA viruses VP"/>
    <property type="match status" value="2"/>
</dbReference>
<dbReference type="Pfam" id="PF16903">
    <property type="entry name" value="Capsid_N"/>
    <property type="match status" value="2"/>
</dbReference>
<proteinExistence type="predicted"/>
<evidence type="ECO:0000259" key="1">
    <source>
        <dbReference type="Pfam" id="PF04451"/>
    </source>
</evidence>
<dbReference type="EMBL" id="MN739212">
    <property type="protein sequence ID" value="QHS93934.1"/>
    <property type="molecule type" value="Genomic_DNA"/>
</dbReference>
<protein>
    <recommendedName>
        <fullName evidence="4">Major capsid protein N-terminal domain-containing protein</fullName>
    </recommendedName>
</protein>
<dbReference type="Pfam" id="PF04451">
    <property type="entry name" value="Capsid_NCLDV"/>
    <property type="match status" value="1"/>
</dbReference>
<feature type="domain" description="Major capsid protein N-terminal" evidence="2">
    <location>
        <begin position="41"/>
        <end position="97"/>
    </location>
</feature>
<dbReference type="GO" id="GO:0005198">
    <property type="term" value="F:structural molecule activity"/>
    <property type="evidence" value="ECO:0007669"/>
    <property type="project" value="InterPro"/>
</dbReference>
<accession>A0A6C0BQM6</accession>
<organism evidence="3">
    <name type="scientific">viral metagenome</name>
    <dbReference type="NCBI Taxonomy" id="1070528"/>
    <lineage>
        <taxon>unclassified sequences</taxon>
        <taxon>metagenomes</taxon>
        <taxon>organismal metagenomes</taxon>
    </lineage>
</organism>
<evidence type="ECO:0000313" key="3">
    <source>
        <dbReference type="EMBL" id="QHS93934.1"/>
    </source>
</evidence>
<dbReference type="InterPro" id="IPR031654">
    <property type="entry name" value="Capsid_N"/>
</dbReference>